<evidence type="ECO:0000256" key="3">
    <source>
        <dbReference type="ARBA" id="ARBA00022525"/>
    </source>
</evidence>
<keyword evidence="6 16" id="KW-0378">Hydrolase</keyword>
<proteinExistence type="inferred from homology"/>
<keyword evidence="7" id="KW-1015">Disulfide bond</keyword>
<feature type="chain" id="PRO_5012763202" description="galacturonan 1,4-alpha-galacturonidase" evidence="17">
    <location>
        <begin position="21"/>
        <end position="451"/>
    </location>
</feature>
<evidence type="ECO:0000256" key="9">
    <source>
        <dbReference type="ARBA" id="ARBA00023295"/>
    </source>
</evidence>
<comment type="similarity">
    <text evidence="2 16">Belongs to the glycosyl hydrolase 28 family.</text>
</comment>
<evidence type="ECO:0000256" key="8">
    <source>
        <dbReference type="ARBA" id="ARBA00023180"/>
    </source>
</evidence>
<keyword evidence="8" id="KW-0325">Glycoprotein</keyword>
<dbReference type="InterPro" id="IPR011050">
    <property type="entry name" value="Pectin_lyase_fold/virulence"/>
</dbReference>
<keyword evidence="3" id="KW-0964">Secreted</keyword>
<dbReference type="Gene3D" id="2.160.20.10">
    <property type="entry name" value="Single-stranded right-handed beta-helix, Pectin lyase-like"/>
    <property type="match status" value="1"/>
</dbReference>
<name>A0A261Y4Z0_9FUNG</name>
<dbReference type="GO" id="GO:0047911">
    <property type="term" value="F:galacturan 1,4-alpha-galacturonidase activity"/>
    <property type="evidence" value="ECO:0007669"/>
    <property type="project" value="UniProtKB-EC"/>
</dbReference>
<keyword evidence="5" id="KW-0677">Repeat</keyword>
<evidence type="ECO:0000256" key="17">
    <source>
        <dbReference type="SAM" id="SignalP"/>
    </source>
</evidence>
<gene>
    <name evidence="18" type="ORF">BZG36_01444</name>
</gene>
<evidence type="ECO:0000256" key="7">
    <source>
        <dbReference type="ARBA" id="ARBA00023157"/>
    </source>
</evidence>
<reference evidence="18 19" key="1">
    <citation type="journal article" date="2017" name="Mycologia">
        <title>Bifiguratus adelaidae, gen. et sp. nov., a new member of Mucoromycotina in endophytic and soil-dwelling habitats.</title>
        <authorList>
            <person name="Torres-Cruz T.J."/>
            <person name="Billingsley Tobias T.L."/>
            <person name="Almatruk M."/>
            <person name="Hesse C."/>
            <person name="Kuske C.R."/>
            <person name="Desiro A."/>
            <person name="Benucci G.M."/>
            <person name="Bonito G."/>
            <person name="Stajich J.E."/>
            <person name="Dunlap C."/>
            <person name="Arnold A.E."/>
            <person name="Porras-Alfaro A."/>
        </authorList>
    </citation>
    <scope>NUCLEOTIDE SEQUENCE [LARGE SCALE GENOMIC DNA]</scope>
    <source>
        <strain evidence="18 19">AZ0501</strain>
    </source>
</reference>
<evidence type="ECO:0000256" key="6">
    <source>
        <dbReference type="ARBA" id="ARBA00022801"/>
    </source>
</evidence>
<dbReference type="EC" id="3.2.1.67" evidence="11"/>
<evidence type="ECO:0000256" key="10">
    <source>
        <dbReference type="ARBA" id="ARBA00023316"/>
    </source>
</evidence>
<feature type="active site" evidence="15">
    <location>
        <position position="281"/>
    </location>
</feature>
<keyword evidence="4 17" id="KW-0732">Signal</keyword>
<dbReference type="Pfam" id="PF00295">
    <property type="entry name" value="Glyco_hydro_28"/>
    <property type="match status" value="1"/>
</dbReference>
<sequence>MVHVKSIISVLVSTLSLCASADFTTLPFYPAPSVPAAWPKIPTVPAWAVPSTDRHKPPHSPYRKQCKVKARGPGLDDIPNIIEAARKCNHGGRVILDEEYYAASPADLTFLEDVDLVLSGKITWNNDVQYWQNAGFFIPYQNQTSYWLIGGNNVNIYGGGEISGEGQTFYDAFASNATLLRPILLVIYGARGGSVSNIKLSDGPSWFNLLINSSNFIYDNLHMNAVSLSSNVAKNTDGIDIYRSDNIVFSNSVINNGDDCVSFKPNSTHIIVSNLACNGSHGISVGSLGQYENEIDIVENVYVSNISMSNAQNGARIKVWTGTAAGTSANYNGGDGAGIVRNITYDGMTVNNVDYAIQVTQCYGQSNLTFCAEHPSRMLIQDVLFENFSGTTSGKYKNITTSIVCSAPNLCTNLQADNIDVASPAKYGAGQSQCKNVDTTSLHVNCTASAA</sequence>
<dbReference type="InterPro" id="IPR000743">
    <property type="entry name" value="Glyco_hydro_28"/>
</dbReference>
<evidence type="ECO:0000256" key="15">
    <source>
        <dbReference type="PROSITE-ProRule" id="PRU10052"/>
    </source>
</evidence>
<evidence type="ECO:0000256" key="1">
    <source>
        <dbReference type="ARBA" id="ARBA00004613"/>
    </source>
</evidence>
<evidence type="ECO:0000256" key="11">
    <source>
        <dbReference type="ARBA" id="ARBA00038933"/>
    </source>
</evidence>
<feature type="signal peptide" evidence="17">
    <location>
        <begin position="1"/>
        <end position="20"/>
    </location>
</feature>
<evidence type="ECO:0000256" key="4">
    <source>
        <dbReference type="ARBA" id="ARBA00022729"/>
    </source>
</evidence>
<evidence type="ECO:0000256" key="2">
    <source>
        <dbReference type="ARBA" id="ARBA00008834"/>
    </source>
</evidence>
<dbReference type="GO" id="GO:0045490">
    <property type="term" value="P:pectin catabolic process"/>
    <property type="evidence" value="ECO:0007669"/>
    <property type="project" value="UniProtKB-ARBA"/>
</dbReference>
<dbReference type="PROSITE" id="PS00502">
    <property type="entry name" value="POLYGALACTURONASE"/>
    <property type="match status" value="1"/>
</dbReference>
<dbReference type="GO" id="GO:0004650">
    <property type="term" value="F:polygalacturonase activity"/>
    <property type="evidence" value="ECO:0007669"/>
    <property type="project" value="InterPro"/>
</dbReference>
<evidence type="ECO:0000313" key="18">
    <source>
        <dbReference type="EMBL" id="OZJ05679.1"/>
    </source>
</evidence>
<protein>
    <recommendedName>
        <fullName evidence="11">galacturonan 1,4-alpha-galacturonidase</fullName>
        <ecNumber evidence="11">3.2.1.67</ecNumber>
    </recommendedName>
    <alternativeName>
        <fullName evidence="13">Galacturan 1,4-alpha-galacturonidase</fullName>
    </alternativeName>
    <alternativeName>
        <fullName evidence="12">Poly(1,4-alpha-D-galacturonide)galacturonohydrolase</fullName>
    </alternativeName>
</protein>
<evidence type="ECO:0000256" key="5">
    <source>
        <dbReference type="ARBA" id="ARBA00022737"/>
    </source>
</evidence>
<dbReference type="InterPro" id="IPR006626">
    <property type="entry name" value="PbH1"/>
</dbReference>
<dbReference type="AlphaFoldDB" id="A0A261Y4Z0"/>
<accession>A0A261Y4Z0</accession>
<dbReference type="PANTHER" id="PTHR31736">
    <property type="match status" value="1"/>
</dbReference>
<evidence type="ECO:0000256" key="16">
    <source>
        <dbReference type="RuleBase" id="RU361169"/>
    </source>
</evidence>
<evidence type="ECO:0000313" key="19">
    <source>
        <dbReference type="Proteomes" id="UP000242875"/>
    </source>
</evidence>
<evidence type="ECO:0000256" key="14">
    <source>
        <dbReference type="ARBA" id="ARBA00048766"/>
    </source>
</evidence>
<dbReference type="OrthoDB" id="187139at2759"/>
<dbReference type="PANTHER" id="PTHR31736:SF14">
    <property type="entry name" value="EXOPOLYGALACTURONASE X-1-RELATED"/>
    <property type="match status" value="1"/>
</dbReference>
<dbReference type="SUPFAM" id="SSF51126">
    <property type="entry name" value="Pectin lyase-like"/>
    <property type="match status" value="1"/>
</dbReference>
<keyword evidence="10" id="KW-0961">Cell wall biogenesis/degradation</keyword>
<dbReference type="GO" id="GO:0005576">
    <property type="term" value="C:extracellular region"/>
    <property type="evidence" value="ECO:0007669"/>
    <property type="project" value="UniProtKB-SubCell"/>
</dbReference>
<dbReference type="InterPro" id="IPR012334">
    <property type="entry name" value="Pectin_lyas_fold"/>
</dbReference>
<keyword evidence="9 16" id="KW-0326">Glycosidase</keyword>
<comment type="catalytic activity">
    <reaction evidence="14">
        <text>[(1-&gt;4)-alpha-D-galacturonosyl](n) + H2O = alpha-D-galacturonate + [(1-&gt;4)-alpha-D-galacturonosyl](n-1)</text>
        <dbReference type="Rhea" id="RHEA:14117"/>
        <dbReference type="Rhea" id="RHEA-COMP:14570"/>
        <dbReference type="Rhea" id="RHEA-COMP:14572"/>
        <dbReference type="ChEBI" id="CHEBI:15377"/>
        <dbReference type="ChEBI" id="CHEBI:58658"/>
        <dbReference type="ChEBI" id="CHEBI:140523"/>
        <dbReference type="EC" id="3.2.1.67"/>
    </reaction>
</comment>
<dbReference type="GO" id="GO:0071555">
    <property type="term" value="P:cell wall organization"/>
    <property type="evidence" value="ECO:0007669"/>
    <property type="project" value="UniProtKB-KW"/>
</dbReference>
<comment type="caution">
    <text evidence="18">The sequence shown here is derived from an EMBL/GenBank/DDBJ whole genome shotgun (WGS) entry which is preliminary data.</text>
</comment>
<comment type="subcellular location">
    <subcellularLocation>
        <location evidence="1">Secreted</location>
    </subcellularLocation>
</comment>
<organism evidence="18 19">
    <name type="scientific">Bifiguratus adelaidae</name>
    <dbReference type="NCBI Taxonomy" id="1938954"/>
    <lineage>
        <taxon>Eukaryota</taxon>
        <taxon>Fungi</taxon>
        <taxon>Fungi incertae sedis</taxon>
        <taxon>Mucoromycota</taxon>
        <taxon>Mucoromycotina</taxon>
        <taxon>Endogonomycetes</taxon>
        <taxon>Endogonales</taxon>
        <taxon>Endogonales incertae sedis</taxon>
        <taxon>Bifiguratus</taxon>
    </lineage>
</organism>
<dbReference type="Proteomes" id="UP000242875">
    <property type="component" value="Unassembled WGS sequence"/>
</dbReference>
<evidence type="ECO:0000256" key="13">
    <source>
        <dbReference type="ARBA" id="ARBA00043142"/>
    </source>
</evidence>
<evidence type="ECO:0000256" key="12">
    <source>
        <dbReference type="ARBA" id="ARBA00041604"/>
    </source>
</evidence>
<dbReference type="SMART" id="SM00710">
    <property type="entry name" value="PbH1"/>
    <property type="match status" value="4"/>
</dbReference>
<dbReference type="EMBL" id="MVBO01000011">
    <property type="protein sequence ID" value="OZJ05679.1"/>
    <property type="molecule type" value="Genomic_DNA"/>
</dbReference>
<keyword evidence="19" id="KW-1185">Reference proteome</keyword>